<dbReference type="InterPro" id="IPR017850">
    <property type="entry name" value="Alkaline_phosphatase_core_sf"/>
</dbReference>
<dbReference type="AlphaFoldDB" id="J9GNW3"/>
<evidence type="ECO:0000256" key="1">
    <source>
        <dbReference type="ARBA" id="ARBA00004651"/>
    </source>
</evidence>
<evidence type="ECO:0000256" key="4">
    <source>
        <dbReference type="ARBA" id="ARBA00022989"/>
    </source>
</evidence>
<keyword evidence="2" id="KW-1003">Cell membrane</keyword>
<reference evidence="8" key="1">
    <citation type="journal article" date="2012" name="PLoS ONE">
        <title>Gene sets for utilization of primary and secondary nutrition supplies in the distal gut of endangered iberian lynx.</title>
        <authorList>
            <person name="Alcaide M."/>
            <person name="Messina E."/>
            <person name="Richter M."/>
            <person name="Bargiela R."/>
            <person name="Peplies J."/>
            <person name="Huws S.A."/>
            <person name="Newbold C.J."/>
            <person name="Golyshin P.N."/>
            <person name="Simon M.A."/>
            <person name="Lopez G."/>
            <person name="Yakimov M.M."/>
            <person name="Ferrer M."/>
        </authorList>
    </citation>
    <scope>NUCLEOTIDE SEQUENCE</scope>
</reference>
<dbReference type="EMBL" id="AMCI01000306">
    <property type="protein sequence ID" value="EJX09847.1"/>
    <property type="molecule type" value="Genomic_DNA"/>
</dbReference>
<protein>
    <submittedName>
        <fullName evidence="8">Sulfatase family protein</fullName>
    </submittedName>
</protein>
<gene>
    <name evidence="8" type="ORF">EVA_02044</name>
</gene>
<evidence type="ECO:0000256" key="3">
    <source>
        <dbReference type="ARBA" id="ARBA00022692"/>
    </source>
</evidence>
<feature type="transmembrane region" description="Helical" evidence="6">
    <location>
        <begin position="153"/>
        <end position="175"/>
    </location>
</feature>
<feature type="transmembrane region" description="Helical" evidence="6">
    <location>
        <begin position="48"/>
        <end position="67"/>
    </location>
</feature>
<dbReference type="GO" id="GO:0005886">
    <property type="term" value="C:plasma membrane"/>
    <property type="evidence" value="ECO:0007669"/>
    <property type="project" value="UniProtKB-SubCell"/>
</dbReference>
<sequence length="599" mass="67231">MKLKVNTLFPPSLWTRQTILFAGSLFAKFLLFNLIWCMQTTFTSFSFVGLYLNMALAALIFLAPYAIGRQKGLQYGILFLLDAFLIANLMYSRTYYAAIPLDSYGIASNLSDFTASVYDSLRWIDLLFPLSSLACLYASRKNRQSAGFPSRKAYLATTGVVCGLTLGLNTLHGGFKNAYASLQNANYHTCGVPIYTLFGHLYYQALQEKDLFTPEIGQQIEQWKAQQPSYQPLPDSVPIRTNLVVILCESLESWVLERTVDGHEITPCLNALLKEPTTLYAPQVLTQVAGGRSIDGQLLLNAGMLPIQSGSYSMKYPQNTYFTLTKALKEERGARSYLLTVDKPIVWNQGVIAKAFGIDTVLSKSSWVLDEKVGSRKKLGDESFFRQTTEKLRKGEIWPEGEPAYIQCVTYSGHGPFILPDELKRITIAGDYPQRMKDYLVMANYTDHAIQQLINYLKTRSDYDQTLIVITGDHEGLASDRVPLTQSASGKGIVSDKPFTPFIVVNSPISMRYEKVMGQVDMYTTLLNLLRLDNYPWKGLGQSILDPTKPAFAISPQLQLEGSTEGIATDIIQHAEKAYTISDWMIRFDYLKPKKDLPK</sequence>
<dbReference type="Gene3D" id="3.40.720.10">
    <property type="entry name" value="Alkaline Phosphatase, subunit A"/>
    <property type="match status" value="1"/>
</dbReference>
<accession>J9GNW3</accession>
<dbReference type="InterPro" id="IPR012160">
    <property type="entry name" value="LtaS-like"/>
</dbReference>
<feature type="domain" description="Sulfatase N-terminal" evidence="7">
    <location>
        <begin position="242"/>
        <end position="530"/>
    </location>
</feature>
<keyword evidence="3 6" id="KW-0812">Transmembrane</keyword>
<dbReference type="SUPFAM" id="SSF53649">
    <property type="entry name" value="Alkaline phosphatase-like"/>
    <property type="match status" value="1"/>
</dbReference>
<dbReference type="PANTHER" id="PTHR47371:SF3">
    <property type="entry name" value="PHOSPHOGLYCEROL TRANSFERASE I"/>
    <property type="match status" value="1"/>
</dbReference>
<keyword evidence="5 6" id="KW-0472">Membrane</keyword>
<feature type="transmembrane region" description="Helical" evidence="6">
    <location>
        <begin position="18"/>
        <end position="36"/>
    </location>
</feature>
<dbReference type="InterPro" id="IPR000917">
    <property type="entry name" value="Sulfatase_N"/>
</dbReference>
<evidence type="ECO:0000256" key="6">
    <source>
        <dbReference type="SAM" id="Phobius"/>
    </source>
</evidence>
<keyword evidence="4 6" id="KW-1133">Transmembrane helix</keyword>
<evidence type="ECO:0000256" key="5">
    <source>
        <dbReference type="ARBA" id="ARBA00023136"/>
    </source>
</evidence>
<feature type="transmembrane region" description="Helical" evidence="6">
    <location>
        <begin position="73"/>
        <end position="91"/>
    </location>
</feature>
<dbReference type="CDD" id="cd16015">
    <property type="entry name" value="LTA_synthase"/>
    <property type="match status" value="1"/>
</dbReference>
<dbReference type="PANTHER" id="PTHR47371">
    <property type="entry name" value="LIPOTEICHOIC ACID SYNTHASE"/>
    <property type="match status" value="1"/>
</dbReference>
<evidence type="ECO:0000256" key="2">
    <source>
        <dbReference type="ARBA" id="ARBA00022475"/>
    </source>
</evidence>
<evidence type="ECO:0000259" key="7">
    <source>
        <dbReference type="Pfam" id="PF00884"/>
    </source>
</evidence>
<evidence type="ECO:0000313" key="8">
    <source>
        <dbReference type="EMBL" id="EJX09847.1"/>
    </source>
</evidence>
<comment type="caution">
    <text evidence="8">The sequence shown here is derived from an EMBL/GenBank/DDBJ whole genome shotgun (WGS) entry which is preliminary data.</text>
</comment>
<dbReference type="Pfam" id="PF00884">
    <property type="entry name" value="Sulfatase"/>
    <property type="match status" value="1"/>
</dbReference>
<comment type="subcellular location">
    <subcellularLocation>
        <location evidence="1">Cell membrane</location>
        <topology evidence="1">Multi-pass membrane protein</topology>
    </subcellularLocation>
</comment>
<name>J9GNW3_9ZZZZ</name>
<dbReference type="InterPro" id="IPR050448">
    <property type="entry name" value="OpgB/LTA_synthase_biosynth"/>
</dbReference>
<dbReference type="PIRSF" id="PIRSF005091">
    <property type="entry name" value="Mmb_sulf_HI1246"/>
    <property type="match status" value="1"/>
</dbReference>
<organism evidence="8">
    <name type="scientific">gut metagenome</name>
    <dbReference type="NCBI Taxonomy" id="749906"/>
    <lineage>
        <taxon>unclassified sequences</taxon>
        <taxon>metagenomes</taxon>
        <taxon>organismal metagenomes</taxon>
    </lineage>
</organism>
<proteinExistence type="predicted"/>